<evidence type="ECO:0000256" key="4">
    <source>
        <dbReference type="SAM" id="Phobius"/>
    </source>
</evidence>
<evidence type="ECO:0000313" key="6">
    <source>
        <dbReference type="EMBL" id="BCR87929.1"/>
    </source>
</evidence>
<keyword evidence="4" id="KW-0472">Membrane</keyword>
<dbReference type="InterPro" id="IPR050327">
    <property type="entry name" value="Proton-linked_MCT"/>
</dbReference>
<evidence type="ECO:0000256" key="1">
    <source>
        <dbReference type="ARBA" id="ARBA00004141"/>
    </source>
</evidence>
<keyword evidence="7" id="KW-1185">Reference proteome</keyword>
<dbReference type="InterPro" id="IPR011701">
    <property type="entry name" value="MFS"/>
</dbReference>
<evidence type="ECO:0000259" key="5">
    <source>
        <dbReference type="PROSITE" id="PS50850"/>
    </source>
</evidence>
<dbReference type="InterPro" id="IPR020846">
    <property type="entry name" value="MFS_dom"/>
</dbReference>
<dbReference type="GeneID" id="66982288"/>
<dbReference type="GO" id="GO:0016020">
    <property type="term" value="C:membrane"/>
    <property type="evidence" value="ECO:0007669"/>
    <property type="project" value="UniProtKB-SubCell"/>
</dbReference>
<feature type="transmembrane region" description="Helical" evidence="4">
    <location>
        <begin position="168"/>
        <end position="188"/>
    </location>
</feature>
<protein>
    <recommendedName>
        <fullName evidence="5">Major facilitator superfamily (MFS) profile domain-containing protein</fullName>
    </recommendedName>
</protein>
<dbReference type="KEGG" id="ache:ACHE_40493A"/>
<feature type="transmembrane region" description="Helical" evidence="4">
    <location>
        <begin position="39"/>
        <end position="60"/>
    </location>
</feature>
<evidence type="ECO:0000256" key="2">
    <source>
        <dbReference type="ARBA" id="ARBA00006727"/>
    </source>
</evidence>
<accession>A0A7R7VNN8</accession>
<comment type="subcellular location">
    <subcellularLocation>
        <location evidence="1">Membrane</location>
        <topology evidence="1">Multi-pass membrane protein</topology>
    </subcellularLocation>
</comment>
<sequence length="190" mass="20176">MASTSTSSSSLAAKEPFVSSESEETPAENTQTTVPEGSLLACSQVLVSHLIVVNGFGYFSSFGIFQSHWIDTLNRSNSDISWVGSLSLFLLFFLGTLSGPIMDRGYLRHLLVAGCGFQILGVFTTSAVSQYWQLLLSQGIVQGIGNGLLFTPCIALVSTYFTKRRAFALSLAACGAPVGGVVFPIVSLCT</sequence>
<dbReference type="InterPro" id="IPR036259">
    <property type="entry name" value="MFS_trans_sf"/>
</dbReference>
<reference evidence="6" key="2">
    <citation type="submission" date="2021-02" db="EMBL/GenBank/DDBJ databases">
        <title>Aspergillus chevalieri M1 genome sequence.</title>
        <authorList>
            <person name="Kadooka C."/>
            <person name="Mori K."/>
            <person name="Futagami T."/>
        </authorList>
    </citation>
    <scope>NUCLEOTIDE SEQUENCE</scope>
    <source>
        <strain evidence="6">M1</strain>
    </source>
</reference>
<dbReference type="Proteomes" id="UP000637239">
    <property type="component" value="Chromosome 4"/>
</dbReference>
<dbReference type="EMBL" id="AP024419">
    <property type="protein sequence ID" value="BCR87929.1"/>
    <property type="molecule type" value="Genomic_DNA"/>
</dbReference>
<dbReference type="PROSITE" id="PS50850">
    <property type="entry name" value="MFS"/>
    <property type="match status" value="1"/>
</dbReference>
<name>A0A7R7VNN8_ASPCH</name>
<dbReference type="RefSeq" id="XP_043136451.1">
    <property type="nucleotide sequence ID" value="XM_043278698.1"/>
</dbReference>
<feature type="compositionally biased region" description="Low complexity" evidence="3">
    <location>
        <begin position="1"/>
        <end position="10"/>
    </location>
</feature>
<feature type="region of interest" description="Disordered" evidence="3">
    <location>
        <begin position="1"/>
        <end position="33"/>
    </location>
</feature>
<comment type="similarity">
    <text evidence="2">Belongs to the major facilitator superfamily. Monocarboxylate porter (TC 2.A.1.13) family.</text>
</comment>
<dbReference type="Gene3D" id="1.20.1250.20">
    <property type="entry name" value="MFS general substrate transporter like domains"/>
    <property type="match status" value="1"/>
</dbReference>
<dbReference type="Pfam" id="PF07690">
    <property type="entry name" value="MFS_1"/>
    <property type="match status" value="1"/>
</dbReference>
<feature type="transmembrane region" description="Helical" evidence="4">
    <location>
        <begin position="110"/>
        <end position="132"/>
    </location>
</feature>
<keyword evidence="4" id="KW-0812">Transmembrane</keyword>
<dbReference type="GO" id="GO:0022857">
    <property type="term" value="F:transmembrane transporter activity"/>
    <property type="evidence" value="ECO:0007669"/>
    <property type="project" value="InterPro"/>
</dbReference>
<dbReference type="AlphaFoldDB" id="A0A7R7VNN8"/>
<dbReference type="PANTHER" id="PTHR11360:SF130">
    <property type="entry name" value="MAJOR FACILITATOR SUPERFAMILY (MFS) PROFILE DOMAIN-CONTAINING PROTEIN-RELATED"/>
    <property type="match status" value="1"/>
</dbReference>
<proteinExistence type="inferred from homology"/>
<reference evidence="6" key="1">
    <citation type="submission" date="2021-01" db="EMBL/GenBank/DDBJ databases">
        <authorList>
            <consortium name="Aspergillus chevalieri M1 genome sequencing consortium"/>
            <person name="Kazuki M."/>
            <person name="Futagami T."/>
        </authorList>
    </citation>
    <scope>NUCLEOTIDE SEQUENCE</scope>
    <source>
        <strain evidence="6">M1</strain>
    </source>
</reference>
<feature type="transmembrane region" description="Helical" evidence="4">
    <location>
        <begin position="80"/>
        <end position="98"/>
    </location>
</feature>
<keyword evidence="4" id="KW-1133">Transmembrane helix</keyword>
<evidence type="ECO:0000313" key="7">
    <source>
        <dbReference type="Proteomes" id="UP000637239"/>
    </source>
</evidence>
<dbReference type="SUPFAM" id="SSF103473">
    <property type="entry name" value="MFS general substrate transporter"/>
    <property type="match status" value="1"/>
</dbReference>
<organism evidence="6 7">
    <name type="scientific">Aspergillus chevalieri</name>
    <name type="common">Eurotium chevalieri</name>
    <dbReference type="NCBI Taxonomy" id="182096"/>
    <lineage>
        <taxon>Eukaryota</taxon>
        <taxon>Fungi</taxon>
        <taxon>Dikarya</taxon>
        <taxon>Ascomycota</taxon>
        <taxon>Pezizomycotina</taxon>
        <taxon>Eurotiomycetes</taxon>
        <taxon>Eurotiomycetidae</taxon>
        <taxon>Eurotiales</taxon>
        <taxon>Aspergillaceae</taxon>
        <taxon>Aspergillus</taxon>
        <taxon>Aspergillus subgen. Aspergillus</taxon>
    </lineage>
</organism>
<feature type="domain" description="Major facilitator superfamily (MFS) profile" evidence="5">
    <location>
        <begin position="43"/>
        <end position="190"/>
    </location>
</feature>
<dbReference type="PANTHER" id="PTHR11360">
    <property type="entry name" value="MONOCARBOXYLATE TRANSPORTER"/>
    <property type="match status" value="1"/>
</dbReference>
<gene>
    <name evidence="6" type="ORF">ACHE_40493A</name>
</gene>
<evidence type="ECO:0000256" key="3">
    <source>
        <dbReference type="SAM" id="MobiDB-lite"/>
    </source>
</evidence>
<feature type="transmembrane region" description="Helical" evidence="4">
    <location>
        <begin position="144"/>
        <end position="161"/>
    </location>
</feature>